<protein>
    <submittedName>
        <fullName evidence="2">Methyltransferase domain-containing protein</fullName>
    </submittedName>
</protein>
<organism evidence="2 3">
    <name type="scientific">Hufsiella ginkgonis</name>
    <dbReference type="NCBI Taxonomy" id="2695274"/>
    <lineage>
        <taxon>Bacteria</taxon>
        <taxon>Pseudomonadati</taxon>
        <taxon>Bacteroidota</taxon>
        <taxon>Sphingobacteriia</taxon>
        <taxon>Sphingobacteriales</taxon>
        <taxon>Sphingobacteriaceae</taxon>
        <taxon>Hufsiella</taxon>
    </lineage>
</organism>
<keyword evidence="2" id="KW-0808">Transferase</keyword>
<proteinExistence type="predicted"/>
<evidence type="ECO:0000259" key="1">
    <source>
        <dbReference type="Pfam" id="PF13649"/>
    </source>
</evidence>
<dbReference type="GO" id="GO:0008168">
    <property type="term" value="F:methyltransferase activity"/>
    <property type="evidence" value="ECO:0007669"/>
    <property type="project" value="UniProtKB-KW"/>
</dbReference>
<gene>
    <name evidence="2" type="ORF">GS398_13470</name>
</gene>
<dbReference type="GO" id="GO:0032259">
    <property type="term" value="P:methylation"/>
    <property type="evidence" value="ECO:0007669"/>
    <property type="project" value="UniProtKB-KW"/>
</dbReference>
<sequence>MGTNERINNYDTPAWFYDPLSALVFWGAQRRAQNAFIHLVPPGSKVLIAGGGTGKILEELVRIHPGTLSVTYVEKSGKMLSKARKRDHGDHQVQFVHAGIEDFAPTEPFDCLFTAFLFDNFTGGNARAIFSHLDGMLNQGGCWLYTDFRINRASPVFHKLLLKMMYVLFRWLCRVEATWLPDMNFLFSEAGYRQQGEKKFYGAFIVARLLVKPAGKN</sequence>
<dbReference type="Gene3D" id="3.40.50.150">
    <property type="entry name" value="Vaccinia Virus protein VP39"/>
    <property type="match status" value="1"/>
</dbReference>
<dbReference type="EMBL" id="WVHS01000003">
    <property type="protein sequence ID" value="MXV16317.1"/>
    <property type="molecule type" value="Genomic_DNA"/>
</dbReference>
<comment type="caution">
    <text evidence="2">The sequence shown here is derived from an EMBL/GenBank/DDBJ whole genome shotgun (WGS) entry which is preliminary data.</text>
</comment>
<dbReference type="RefSeq" id="WP_160907321.1">
    <property type="nucleotide sequence ID" value="NZ_WVHS01000003.1"/>
</dbReference>
<evidence type="ECO:0000313" key="2">
    <source>
        <dbReference type="EMBL" id="MXV16317.1"/>
    </source>
</evidence>
<evidence type="ECO:0000313" key="3">
    <source>
        <dbReference type="Proteomes" id="UP000451233"/>
    </source>
</evidence>
<dbReference type="AlphaFoldDB" id="A0A7K1XZS0"/>
<dbReference type="CDD" id="cd02440">
    <property type="entry name" value="AdoMet_MTases"/>
    <property type="match status" value="1"/>
</dbReference>
<dbReference type="Proteomes" id="UP000451233">
    <property type="component" value="Unassembled WGS sequence"/>
</dbReference>
<accession>A0A7K1XZS0</accession>
<reference evidence="2 3" key="1">
    <citation type="submission" date="2019-11" db="EMBL/GenBank/DDBJ databases">
        <title>Pedobacter sp. HMF7056 Genome sequencing and assembly.</title>
        <authorList>
            <person name="Kang H."/>
            <person name="Kim H."/>
            <person name="Joh K."/>
        </authorList>
    </citation>
    <scope>NUCLEOTIDE SEQUENCE [LARGE SCALE GENOMIC DNA]</scope>
    <source>
        <strain evidence="2 3">HMF7056</strain>
    </source>
</reference>
<dbReference type="InterPro" id="IPR029063">
    <property type="entry name" value="SAM-dependent_MTases_sf"/>
</dbReference>
<feature type="domain" description="Methyltransferase" evidence="1">
    <location>
        <begin position="46"/>
        <end position="141"/>
    </location>
</feature>
<dbReference type="InterPro" id="IPR041698">
    <property type="entry name" value="Methyltransf_25"/>
</dbReference>
<dbReference type="Pfam" id="PF13649">
    <property type="entry name" value="Methyltransf_25"/>
    <property type="match status" value="1"/>
</dbReference>
<name>A0A7K1XZS0_9SPHI</name>
<keyword evidence="3" id="KW-1185">Reference proteome</keyword>
<keyword evidence="2" id="KW-0489">Methyltransferase</keyword>
<dbReference type="SUPFAM" id="SSF53335">
    <property type="entry name" value="S-adenosyl-L-methionine-dependent methyltransferases"/>
    <property type="match status" value="1"/>
</dbReference>